<dbReference type="Proteomes" id="UP001157502">
    <property type="component" value="Chromosome 8"/>
</dbReference>
<gene>
    <name evidence="1" type="ORF">DPEC_G00104990</name>
</gene>
<evidence type="ECO:0000313" key="1">
    <source>
        <dbReference type="EMBL" id="KAJ8008454.1"/>
    </source>
</evidence>
<accession>A0ACC2GXL4</accession>
<comment type="caution">
    <text evidence="1">The sequence shown here is derived from an EMBL/GenBank/DDBJ whole genome shotgun (WGS) entry which is preliminary data.</text>
</comment>
<proteinExistence type="predicted"/>
<evidence type="ECO:0000313" key="2">
    <source>
        <dbReference type="Proteomes" id="UP001157502"/>
    </source>
</evidence>
<keyword evidence="2" id="KW-1185">Reference proteome</keyword>
<name>A0ACC2GXL4_DALPE</name>
<sequence>MADGDIMLDGKPLHSLSVADLKAVLEQRCSSKTGAKGALINRLKRALMLEDLKRTSTNHGLQPNSQIREEMSRNSFIKQYLVKQQELLRQRLEREAAEANENTAGSTKEKDGRTGGVNSLPSNCLDEETHSLLVRVLEDVEPLRLAHSMPSCSLQKDATLTDTVSMLHLSHSSANSLHPSPSVPSARKRSRRKLQPPQHIPAQKSPSDMEEEPEAAAVAIHPPPGGVRRQNSSSWSSSPEPLTQRRPGPLSLLARKMASEGAFGKKDEGQNDLVAVSKQGAKALEESSSRNVSMPVKQDIIRLKHQNKSIRDISKALGLSKSTVWYIVKKQERTGELSDCKRPGRPLKTTLVDDQQMLAIVRKNPFKTVKQIKNSLQNVGIVVSTSTIKRRLHQHNYWVHHKTHTTESLMGPNKEEAEDQIEGSDSPDKDPHFLSVRVLKDVLTPDPAPTMPPDTLGQEKVDIALADDHKPAVSVLHLIHSAGGAARASVAANGNSREIKIEWGQVAGARIGETVRGGCPPQPQRSITSIPVPRERSRRKLQPPQHIPPQQVVNQPPMPICRTTSHLPELAFSLPVTHKQILPEMDEEPVGAGVAVNPPPDGLQKHDSVSSSRSSSPETLTHKMTSTGVLGIISEAPDSLTDPVETLIMDSKPSMLSTLSAASR</sequence>
<dbReference type="EMBL" id="CM055735">
    <property type="protein sequence ID" value="KAJ8008454.1"/>
    <property type="molecule type" value="Genomic_DNA"/>
</dbReference>
<protein>
    <submittedName>
        <fullName evidence="1">Uncharacterized protein</fullName>
    </submittedName>
</protein>
<organism evidence="1 2">
    <name type="scientific">Dallia pectoralis</name>
    <name type="common">Alaska blackfish</name>
    <dbReference type="NCBI Taxonomy" id="75939"/>
    <lineage>
        <taxon>Eukaryota</taxon>
        <taxon>Metazoa</taxon>
        <taxon>Chordata</taxon>
        <taxon>Craniata</taxon>
        <taxon>Vertebrata</taxon>
        <taxon>Euteleostomi</taxon>
        <taxon>Actinopterygii</taxon>
        <taxon>Neopterygii</taxon>
        <taxon>Teleostei</taxon>
        <taxon>Protacanthopterygii</taxon>
        <taxon>Esociformes</taxon>
        <taxon>Umbridae</taxon>
        <taxon>Dallia</taxon>
    </lineage>
</organism>
<reference evidence="1" key="1">
    <citation type="submission" date="2021-05" db="EMBL/GenBank/DDBJ databases">
        <authorList>
            <person name="Pan Q."/>
            <person name="Jouanno E."/>
            <person name="Zahm M."/>
            <person name="Klopp C."/>
            <person name="Cabau C."/>
            <person name="Louis A."/>
            <person name="Berthelot C."/>
            <person name="Parey E."/>
            <person name="Roest Crollius H."/>
            <person name="Montfort J."/>
            <person name="Robinson-Rechavi M."/>
            <person name="Bouchez O."/>
            <person name="Lampietro C."/>
            <person name="Lopez Roques C."/>
            <person name="Donnadieu C."/>
            <person name="Postlethwait J."/>
            <person name="Bobe J."/>
            <person name="Dillon D."/>
            <person name="Chandos A."/>
            <person name="von Hippel F."/>
            <person name="Guiguen Y."/>
        </authorList>
    </citation>
    <scope>NUCLEOTIDE SEQUENCE</scope>
    <source>
        <strain evidence="1">YG-Jan2019</strain>
    </source>
</reference>